<keyword evidence="1" id="KW-1133">Transmembrane helix</keyword>
<evidence type="ECO:0000313" key="3">
    <source>
        <dbReference type="Proteomes" id="UP000177130"/>
    </source>
</evidence>
<comment type="caution">
    <text evidence="2">The sequence shown here is derived from an EMBL/GenBank/DDBJ whole genome shotgun (WGS) entry which is preliminary data.</text>
</comment>
<evidence type="ECO:0000313" key="2">
    <source>
        <dbReference type="EMBL" id="OHA23362.1"/>
    </source>
</evidence>
<keyword evidence="1" id="KW-0812">Transmembrane</keyword>
<sequence>MLEYPIPFINLEYLFYQVYRLITGGFGAVDWRFLLEEISVRLFPFSVVLALLFAVGITYCFIRIREIEHSMIEEHEAEDHHASVVDMPNKRWARIVKHLDSDNESDWRLSILEADLILEEMLDKMGYHGETIAEKLKSVEKSDFASIDEAWEGHKVRNLIAHEGGDFRITNREARRVASLYEKVFKEFHFI</sequence>
<gene>
    <name evidence="2" type="ORF">A3C72_00320</name>
</gene>
<name>A0A1G2MK47_9BACT</name>
<keyword evidence="1" id="KW-0472">Membrane</keyword>
<dbReference type="STRING" id="1802306.A3C72_00320"/>
<organism evidence="2 3">
    <name type="scientific">Candidatus Taylorbacteria bacterium RIFCSPHIGHO2_02_FULL_43_32b</name>
    <dbReference type="NCBI Taxonomy" id="1802306"/>
    <lineage>
        <taxon>Bacteria</taxon>
        <taxon>Candidatus Tayloriibacteriota</taxon>
    </lineage>
</organism>
<accession>A0A1G2MK47</accession>
<dbReference type="AlphaFoldDB" id="A0A1G2MK47"/>
<reference evidence="2 3" key="1">
    <citation type="journal article" date="2016" name="Nat. Commun.">
        <title>Thousands of microbial genomes shed light on interconnected biogeochemical processes in an aquifer system.</title>
        <authorList>
            <person name="Anantharaman K."/>
            <person name="Brown C.T."/>
            <person name="Hug L.A."/>
            <person name="Sharon I."/>
            <person name="Castelle C.J."/>
            <person name="Probst A.J."/>
            <person name="Thomas B.C."/>
            <person name="Singh A."/>
            <person name="Wilkins M.J."/>
            <person name="Karaoz U."/>
            <person name="Brodie E.L."/>
            <person name="Williams K.H."/>
            <person name="Hubbard S.S."/>
            <person name="Banfield J.F."/>
        </authorList>
    </citation>
    <scope>NUCLEOTIDE SEQUENCE [LARGE SCALE GENOMIC DNA]</scope>
</reference>
<proteinExistence type="predicted"/>
<protein>
    <submittedName>
        <fullName evidence="2">Uncharacterized protein</fullName>
    </submittedName>
</protein>
<dbReference type="Proteomes" id="UP000177130">
    <property type="component" value="Unassembled WGS sequence"/>
</dbReference>
<feature type="transmembrane region" description="Helical" evidence="1">
    <location>
        <begin position="42"/>
        <end position="62"/>
    </location>
</feature>
<dbReference type="EMBL" id="MHRK01000036">
    <property type="protein sequence ID" value="OHA23362.1"/>
    <property type="molecule type" value="Genomic_DNA"/>
</dbReference>
<evidence type="ECO:0000256" key="1">
    <source>
        <dbReference type="SAM" id="Phobius"/>
    </source>
</evidence>